<dbReference type="AlphaFoldDB" id="U6KUD2"/>
<dbReference type="VEuPathDB" id="ToxoDB:ETH2_0737100"/>
<gene>
    <name evidence="2" type="ORF">ETH_00037820</name>
</gene>
<dbReference type="VEuPathDB" id="ToxoDB:ETH_00037820"/>
<reference evidence="2" key="1">
    <citation type="submission" date="2013-10" db="EMBL/GenBank/DDBJ databases">
        <title>Genomic analysis of the causative agents of coccidiosis in chickens.</title>
        <authorList>
            <person name="Reid A.J."/>
            <person name="Blake D."/>
            <person name="Billington K."/>
            <person name="Browne H."/>
            <person name="Dunn M."/>
            <person name="Hung S."/>
            <person name="Kawahara F."/>
            <person name="Miranda-Saavedra D."/>
            <person name="Mourier T."/>
            <person name="Nagra H."/>
            <person name="Otto T.D."/>
            <person name="Rawlings N."/>
            <person name="Sanchez A."/>
            <person name="Sanders M."/>
            <person name="Subramaniam C."/>
            <person name="Tay Y."/>
            <person name="Dear P."/>
            <person name="Doerig C."/>
            <person name="Gruber A."/>
            <person name="Parkinson J."/>
            <person name="Shirley M."/>
            <person name="Wan K.L."/>
            <person name="Berriman M."/>
            <person name="Tomley F."/>
            <person name="Pain A."/>
        </authorList>
    </citation>
    <scope>NUCLEOTIDE SEQUENCE [LARGE SCALE GENOMIC DNA]</scope>
    <source>
        <strain evidence="2">Houghton</strain>
    </source>
</reference>
<evidence type="ECO:0000256" key="1">
    <source>
        <dbReference type="SAM" id="MobiDB-lite"/>
    </source>
</evidence>
<reference evidence="2" key="2">
    <citation type="submission" date="2013-10" db="EMBL/GenBank/DDBJ databases">
        <authorList>
            <person name="Aslett M."/>
        </authorList>
    </citation>
    <scope>NUCLEOTIDE SEQUENCE [LARGE SCALE GENOMIC DNA]</scope>
    <source>
        <strain evidence="2">Houghton</strain>
    </source>
</reference>
<sequence>GSGYSGAPQLLPGASSRLQLGVSPREAVSLSWYMQRAGSSLTPTSRISAASLFAGVPLGSLGPLGPQGGPHAHLLRRGSAAGRAWTGEGDPTPPPPAAATCAPADSYDAASFYWGERGGLVSLQQRQNSLAQDLLEHAVLRQLADLLPLYALHTSPAVDIHPTLRVYEATLSRLKPKTIAGVLGQRLRPLPGGSSSMSLLSGQQPAAAAAADDTTAVASPTAAAADSALADISKEASEGDTPGRHSEGELRGPPAAAADDTPSAAAAAAVAAQHDPLHPDAAAVDADAATATPTRPHTADEDPGADSSPIQTERPSTDSSPAGGTPLPESDSAAAAAAAADAAAAASDPDGRETESDSPHQEASAVTSVLSNAERIRAAGAAAAGAAAAPAAACGLGGRGCLADTPKPHKAAALPRCFPHADLQRQGLHPLFVSCPWGDCGD</sequence>
<feature type="compositionally biased region" description="Basic and acidic residues" evidence="1">
    <location>
        <begin position="233"/>
        <end position="250"/>
    </location>
</feature>
<keyword evidence="3" id="KW-1185">Reference proteome</keyword>
<evidence type="ECO:0000313" key="3">
    <source>
        <dbReference type="Proteomes" id="UP000030747"/>
    </source>
</evidence>
<feature type="compositionally biased region" description="Low complexity" evidence="1">
    <location>
        <begin position="287"/>
        <end position="296"/>
    </location>
</feature>
<dbReference type="GeneID" id="25256605"/>
<proteinExistence type="predicted"/>
<dbReference type="EMBL" id="HG674771">
    <property type="protein sequence ID" value="CDJ39954.1"/>
    <property type="molecule type" value="Genomic_DNA"/>
</dbReference>
<name>U6KUD2_EIMTE</name>
<organism evidence="2 3">
    <name type="scientific">Eimeria tenella</name>
    <name type="common">Coccidian parasite</name>
    <dbReference type="NCBI Taxonomy" id="5802"/>
    <lineage>
        <taxon>Eukaryota</taxon>
        <taxon>Sar</taxon>
        <taxon>Alveolata</taxon>
        <taxon>Apicomplexa</taxon>
        <taxon>Conoidasida</taxon>
        <taxon>Coccidia</taxon>
        <taxon>Eucoccidiorida</taxon>
        <taxon>Eimeriorina</taxon>
        <taxon>Eimeriidae</taxon>
        <taxon>Eimeria</taxon>
    </lineage>
</organism>
<feature type="compositionally biased region" description="Low complexity" evidence="1">
    <location>
        <begin position="253"/>
        <end position="273"/>
    </location>
</feature>
<feature type="non-terminal residue" evidence="2">
    <location>
        <position position="1"/>
    </location>
</feature>
<dbReference type="Proteomes" id="UP000030747">
    <property type="component" value="Unassembled WGS sequence"/>
</dbReference>
<feature type="compositionally biased region" description="Basic and acidic residues" evidence="1">
    <location>
        <begin position="349"/>
        <end position="360"/>
    </location>
</feature>
<evidence type="ECO:0000313" key="2">
    <source>
        <dbReference type="EMBL" id="CDJ39954.1"/>
    </source>
</evidence>
<feature type="compositionally biased region" description="Low complexity" evidence="1">
    <location>
        <begin position="330"/>
        <end position="348"/>
    </location>
</feature>
<accession>U6KUD2</accession>
<feature type="compositionally biased region" description="Polar residues" evidence="1">
    <location>
        <begin position="308"/>
        <end position="322"/>
    </location>
</feature>
<feature type="region of interest" description="Disordered" evidence="1">
    <location>
        <begin position="233"/>
        <end position="273"/>
    </location>
</feature>
<feature type="region of interest" description="Disordered" evidence="1">
    <location>
        <begin position="287"/>
        <end position="367"/>
    </location>
</feature>
<dbReference type="RefSeq" id="XP_013230707.1">
    <property type="nucleotide sequence ID" value="XM_013375253.1"/>
</dbReference>
<protein>
    <submittedName>
        <fullName evidence="2">Uncharacterized protein</fullName>
    </submittedName>
</protein>